<dbReference type="Proteomes" id="UP000283832">
    <property type="component" value="Unassembled WGS sequence"/>
</dbReference>
<feature type="region of interest" description="Disordered" evidence="2">
    <location>
        <begin position="6"/>
        <end position="27"/>
    </location>
</feature>
<keyword evidence="1" id="KW-0233">DNA recombination</keyword>
<accession>A0A418MM63</accession>
<evidence type="ECO:0000256" key="1">
    <source>
        <dbReference type="ARBA" id="ARBA00023172"/>
    </source>
</evidence>
<dbReference type="Pfam" id="PF00589">
    <property type="entry name" value="Phage_integrase"/>
    <property type="match status" value="1"/>
</dbReference>
<reference evidence="4 5" key="1">
    <citation type="submission" date="2018-08" db="EMBL/GenBank/DDBJ databases">
        <title>Jishengella sp. nov., isolated from a root of Azadirachta indica A. Juss. var. siamensis Valenton.</title>
        <authorList>
            <person name="Kuncharoen N."/>
            <person name="Tanasupawat S."/>
            <person name="Kudo T."/>
            <person name="Ohkuma M."/>
        </authorList>
    </citation>
    <scope>NUCLEOTIDE SEQUENCE [LARGE SCALE GENOMIC DNA]</scope>
    <source>
        <strain evidence="4 5">AZ1-13</strain>
    </source>
</reference>
<sequence length="190" mass="20920">VALDKHTMHVLRQQRERQQERRARRVGAGKVCHDSGYVFTSPDGLPLHPGYLTQRLRLLVNRAGLPPIRLHDLRHGAASLAHSAGADMKTVQHQLGHANIGVTANIYTTVLPPAAHKAAEVTASYLIEASKPGAEVKRQIDRTRDTDDGTAMAKTEPRPEPDIPGAGARRPPKHTPRLRVSRCHTYRSAK</sequence>
<name>A0A418MM63_9ACTN</name>
<evidence type="ECO:0000313" key="5">
    <source>
        <dbReference type="Proteomes" id="UP000283832"/>
    </source>
</evidence>
<evidence type="ECO:0000256" key="2">
    <source>
        <dbReference type="SAM" id="MobiDB-lite"/>
    </source>
</evidence>
<keyword evidence="5" id="KW-1185">Reference proteome</keyword>
<evidence type="ECO:0000259" key="3">
    <source>
        <dbReference type="PROSITE" id="PS51898"/>
    </source>
</evidence>
<dbReference type="InterPro" id="IPR002104">
    <property type="entry name" value="Integrase_catalytic"/>
</dbReference>
<feature type="non-terminal residue" evidence="4">
    <location>
        <position position="190"/>
    </location>
</feature>
<dbReference type="EMBL" id="QXEC01000071">
    <property type="protein sequence ID" value="RIV29276.1"/>
    <property type="molecule type" value="Genomic_DNA"/>
</dbReference>
<feature type="domain" description="Tyr recombinase" evidence="3">
    <location>
        <begin position="1"/>
        <end position="122"/>
    </location>
</feature>
<dbReference type="SUPFAM" id="SSF56349">
    <property type="entry name" value="DNA breaking-rejoining enzymes"/>
    <property type="match status" value="1"/>
</dbReference>
<dbReference type="PROSITE" id="PS51898">
    <property type="entry name" value="TYR_RECOMBINASE"/>
    <property type="match status" value="1"/>
</dbReference>
<evidence type="ECO:0000313" key="4">
    <source>
        <dbReference type="EMBL" id="RIV29276.1"/>
    </source>
</evidence>
<dbReference type="GO" id="GO:0006310">
    <property type="term" value="P:DNA recombination"/>
    <property type="evidence" value="ECO:0007669"/>
    <property type="project" value="UniProtKB-KW"/>
</dbReference>
<feature type="compositionally biased region" description="Basic and acidic residues" evidence="2">
    <location>
        <begin position="134"/>
        <end position="147"/>
    </location>
</feature>
<dbReference type="InterPro" id="IPR013762">
    <property type="entry name" value="Integrase-like_cat_sf"/>
</dbReference>
<dbReference type="OrthoDB" id="9805859at2"/>
<organism evidence="4 5">
    <name type="scientific">Micromonospora radicis</name>
    <dbReference type="NCBI Taxonomy" id="1894971"/>
    <lineage>
        <taxon>Bacteria</taxon>
        <taxon>Bacillati</taxon>
        <taxon>Actinomycetota</taxon>
        <taxon>Actinomycetes</taxon>
        <taxon>Micromonosporales</taxon>
        <taxon>Micromonosporaceae</taxon>
        <taxon>Micromonospora</taxon>
    </lineage>
</organism>
<comment type="caution">
    <text evidence="4">The sequence shown here is derived from an EMBL/GenBank/DDBJ whole genome shotgun (WGS) entry which is preliminary data.</text>
</comment>
<feature type="region of interest" description="Disordered" evidence="2">
    <location>
        <begin position="132"/>
        <end position="190"/>
    </location>
</feature>
<dbReference type="InterPro" id="IPR011010">
    <property type="entry name" value="DNA_brk_join_enz"/>
</dbReference>
<proteinExistence type="predicted"/>
<gene>
    <name evidence="4" type="ORF">D2L64_26945</name>
</gene>
<dbReference type="GO" id="GO:0015074">
    <property type="term" value="P:DNA integration"/>
    <property type="evidence" value="ECO:0007669"/>
    <property type="project" value="InterPro"/>
</dbReference>
<dbReference type="Gene3D" id="1.10.443.10">
    <property type="entry name" value="Intergrase catalytic core"/>
    <property type="match status" value="1"/>
</dbReference>
<dbReference type="AlphaFoldDB" id="A0A418MM63"/>
<feature type="compositionally biased region" description="Basic and acidic residues" evidence="2">
    <location>
        <begin position="6"/>
        <end position="21"/>
    </location>
</feature>
<feature type="compositionally biased region" description="Basic residues" evidence="2">
    <location>
        <begin position="170"/>
        <end position="190"/>
    </location>
</feature>
<protein>
    <submittedName>
        <fullName evidence="4">Site-specific integrase</fullName>
    </submittedName>
</protein>
<feature type="non-terminal residue" evidence="4">
    <location>
        <position position="1"/>
    </location>
</feature>
<dbReference type="GO" id="GO:0003677">
    <property type="term" value="F:DNA binding"/>
    <property type="evidence" value="ECO:0007669"/>
    <property type="project" value="InterPro"/>
</dbReference>